<organism evidence="1 2">
    <name type="scientific">Entomophthora muscae</name>
    <dbReference type="NCBI Taxonomy" id="34485"/>
    <lineage>
        <taxon>Eukaryota</taxon>
        <taxon>Fungi</taxon>
        <taxon>Fungi incertae sedis</taxon>
        <taxon>Zoopagomycota</taxon>
        <taxon>Entomophthoromycotina</taxon>
        <taxon>Entomophthoromycetes</taxon>
        <taxon>Entomophthorales</taxon>
        <taxon>Entomophthoraceae</taxon>
        <taxon>Entomophthora</taxon>
    </lineage>
</organism>
<proteinExistence type="predicted"/>
<protein>
    <submittedName>
        <fullName evidence="1">Uncharacterized protein</fullName>
    </submittedName>
</protein>
<accession>A0ACC2S9L5</accession>
<dbReference type="EMBL" id="QTSX02005699">
    <property type="protein sequence ID" value="KAJ9058994.1"/>
    <property type="molecule type" value="Genomic_DNA"/>
</dbReference>
<evidence type="ECO:0000313" key="2">
    <source>
        <dbReference type="Proteomes" id="UP001165960"/>
    </source>
</evidence>
<keyword evidence="2" id="KW-1185">Reference proteome</keyword>
<gene>
    <name evidence="1" type="ORF">DSO57_1006767</name>
</gene>
<dbReference type="Proteomes" id="UP001165960">
    <property type="component" value="Unassembled WGS sequence"/>
</dbReference>
<reference evidence="1" key="1">
    <citation type="submission" date="2022-04" db="EMBL/GenBank/DDBJ databases">
        <title>Genome of the entomopathogenic fungus Entomophthora muscae.</title>
        <authorList>
            <person name="Elya C."/>
            <person name="Lovett B.R."/>
            <person name="Lee E."/>
            <person name="Macias A.M."/>
            <person name="Hajek A.E."/>
            <person name="De Bivort B.L."/>
            <person name="Kasson M.T."/>
            <person name="De Fine Licht H.H."/>
            <person name="Stajich J.E."/>
        </authorList>
    </citation>
    <scope>NUCLEOTIDE SEQUENCE</scope>
    <source>
        <strain evidence="1">Berkeley</strain>
    </source>
</reference>
<evidence type="ECO:0000313" key="1">
    <source>
        <dbReference type="EMBL" id="KAJ9058994.1"/>
    </source>
</evidence>
<name>A0ACC2S9L5_9FUNG</name>
<comment type="caution">
    <text evidence="1">The sequence shown here is derived from an EMBL/GenBank/DDBJ whole genome shotgun (WGS) entry which is preliminary data.</text>
</comment>
<sequence>MSMYEANNQDKAITLLTQLDAASTDLIILHMPGHGWSYTAAKSEHFMSSEALLGLLREKNEFLMISFKKDNTITDFADRFYHKAQILMGLGSLTVHDAHIALHAAVKHYKALYCTLMPAF</sequence>